<reference evidence="1 2" key="1">
    <citation type="journal article" date="2022" name="Plant J.">
        <title>Chromosome-level genome of Camellia lanceoleosa provides a valuable resource for understanding genome evolution and self-incompatibility.</title>
        <authorList>
            <person name="Gong W."/>
            <person name="Xiao S."/>
            <person name="Wang L."/>
            <person name="Liao Z."/>
            <person name="Chang Y."/>
            <person name="Mo W."/>
            <person name="Hu G."/>
            <person name="Li W."/>
            <person name="Zhao G."/>
            <person name="Zhu H."/>
            <person name="Hu X."/>
            <person name="Ji K."/>
            <person name="Xiang X."/>
            <person name="Song Q."/>
            <person name="Yuan D."/>
            <person name="Jin S."/>
            <person name="Zhang L."/>
        </authorList>
    </citation>
    <scope>NUCLEOTIDE SEQUENCE [LARGE SCALE GENOMIC DNA]</scope>
    <source>
        <strain evidence="1">SQ_2022a</strain>
    </source>
</reference>
<keyword evidence="2" id="KW-1185">Reference proteome</keyword>
<accession>A0ACC0HLN8</accession>
<comment type="caution">
    <text evidence="1">The sequence shown here is derived from an EMBL/GenBank/DDBJ whole genome shotgun (WGS) entry which is preliminary data.</text>
</comment>
<dbReference type="Proteomes" id="UP001060215">
    <property type="component" value="Chromosome 4"/>
</dbReference>
<name>A0ACC0HLN8_9ERIC</name>
<sequence length="176" mass="20221">MRAFLRVTDAIEDTNPKIQAWVKQVREVAIYDPRTFLMHLCFALLIAESTILHRDVRGIITNSVAQSKAQAPTGWYDRRGDELLLKEDDLVGIDKPKQKLIVWVLDDTNSRLKVISVVGLGGLGKTTLIKKVYDDLEVKRHFQNNAWITVSQSFKLEELLKILIQQLFNEVRRPLP</sequence>
<evidence type="ECO:0000313" key="1">
    <source>
        <dbReference type="EMBL" id="KAI8014230.1"/>
    </source>
</evidence>
<protein>
    <submittedName>
        <fullName evidence="1">Disease resistance protein RPM1</fullName>
    </submittedName>
</protein>
<dbReference type="EMBL" id="CM045761">
    <property type="protein sequence ID" value="KAI8014230.1"/>
    <property type="molecule type" value="Genomic_DNA"/>
</dbReference>
<proteinExistence type="predicted"/>
<organism evidence="1 2">
    <name type="scientific">Camellia lanceoleosa</name>
    <dbReference type="NCBI Taxonomy" id="1840588"/>
    <lineage>
        <taxon>Eukaryota</taxon>
        <taxon>Viridiplantae</taxon>
        <taxon>Streptophyta</taxon>
        <taxon>Embryophyta</taxon>
        <taxon>Tracheophyta</taxon>
        <taxon>Spermatophyta</taxon>
        <taxon>Magnoliopsida</taxon>
        <taxon>eudicotyledons</taxon>
        <taxon>Gunneridae</taxon>
        <taxon>Pentapetalae</taxon>
        <taxon>asterids</taxon>
        <taxon>Ericales</taxon>
        <taxon>Theaceae</taxon>
        <taxon>Camellia</taxon>
    </lineage>
</organism>
<evidence type="ECO:0000313" key="2">
    <source>
        <dbReference type="Proteomes" id="UP001060215"/>
    </source>
</evidence>
<gene>
    <name evidence="1" type="ORF">LOK49_LG05G01741</name>
</gene>